<dbReference type="AlphaFoldDB" id="A0ABD3J1V6"/>
<sequence length="173" mass="18924">MSHGSYNRVNIPRSSSRGHGGGSGGGGGGGGGTSCSIRGFRINPRRLSVKRLRVRFASLFRVLSRCRFSYGQALKLLKSSCFFCRSRSRGWGAGGGIKRSSSNGSRRNLVVAHVKAEPGRADYGSKLRCYSRSNSFYSEAIADCLEFIKRTSVSLDQSRDRTEFPDLSRVELT</sequence>
<evidence type="ECO:0000313" key="2">
    <source>
        <dbReference type="EMBL" id="KAL3720673.1"/>
    </source>
</evidence>
<protein>
    <submittedName>
        <fullName evidence="2">Uncharacterized protein</fullName>
    </submittedName>
</protein>
<keyword evidence="3" id="KW-1185">Reference proteome</keyword>
<dbReference type="PANTHER" id="PTHR34996">
    <property type="entry name" value="OS06G0327400 PROTEIN"/>
    <property type="match status" value="1"/>
</dbReference>
<evidence type="ECO:0000313" key="3">
    <source>
        <dbReference type="Proteomes" id="UP001634007"/>
    </source>
</evidence>
<proteinExistence type="predicted"/>
<feature type="compositionally biased region" description="Gly residues" evidence="1">
    <location>
        <begin position="18"/>
        <end position="31"/>
    </location>
</feature>
<organism evidence="2 3">
    <name type="scientific">Eucalyptus globulus</name>
    <name type="common">Tasmanian blue gum</name>
    <dbReference type="NCBI Taxonomy" id="34317"/>
    <lineage>
        <taxon>Eukaryota</taxon>
        <taxon>Viridiplantae</taxon>
        <taxon>Streptophyta</taxon>
        <taxon>Embryophyta</taxon>
        <taxon>Tracheophyta</taxon>
        <taxon>Spermatophyta</taxon>
        <taxon>Magnoliopsida</taxon>
        <taxon>eudicotyledons</taxon>
        <taxon>Gunneridae</taxon>
        <taxon>Pentapetalae</taxon>
        <taxon>rosids</taxon>
        <taxon>malvids</taxon>
        <taxon>Myrtales</taxon>
        <taxon>Myrtaceae</taxon>
        <taxon>Myrtoideae</taxon>
        <taxon>Eucalypteae</taxon>
        <taxon>Eucalyptus</taxon>
    </lineage>
</organism>
<dbReference type="PANTHER" id="PTHR34996:SF3">
    <property type="entry name" value="OS06G0327400 PROTEIN"/>
    <property type="match status" value="1"/>
</dbReference>
<accession>A0ABD3J1V6</accession>
<name>A0ABD3J1V6_EUCGL</name>
<comment type="caution">
    <text evidence="2">The sequence shown here is derived from an EMBL/GenBank/DDBJ whole genome shotgun (WGS) entry which is preliminary data.</text>
</comment>
<dbReference type="Proteomes" id="UP001634007">
    <property type="component" value="Unassembled WGS sequence"/>
</dbReference>
<dbReference type="EMBL" id="JBJKBG010000010">
    <property type="protein sequence ID" value="KAL3720673.1"/>
    <property type="molecule type" value="Genomic_DNA"/>
</dbReference>
<gene>
    <name evidence="2" type="ORF">ACJRO7_005485</name>
</gene>
<evidence type="ECO:0000256" key="1">
    <source>
        <dbReference type="SAM" id="MobiDB-lite"/>
    </source>
</evidence>
<reference evidence="2 3" key="1">
    <citation type="submission" date="2024-11" db="EMBL/GenBank/DDBJ databases">
        <title>Chromosome-level genome assembly of Eucalyptus globulus Labill. provides insights into its genome evolution.</title>
        <authorList>
            <person name="Li X."/>
        </authorList>
    </citation>
    <scope>NUCLEOTIDE SEQUENCE [LARGE SCALE GENOMIC DNA]</scope>
    <source>
        <strain evidence="2">CL2024</strain>
        <tissue evidence="2">Fresh tender leaves</tissue>
    </source>
</reference>
<feature type="region of interest" description="Disordered" evidence="1">
    <location>
        <begin position="1"/>
        <end position="31"/>
    </location>
</feature>